<sequence>MPLKSMTGFARFDGSAAGNRFAWELRAVNGRGLDLRLRLPPGFDAVEALVRRKASEALARGNVSVNLTVAREVSTQTFRIDETLLAALIDTARRLSGTPGIRDASLDGLLAVRGVVEVVEAAPDEESAKAFEVELTAAFDKALADFQASRAAEGVALARILGEQVDEIARLVAEAEALPARTPEAIRERLEEQLAVLLAREDLDPQRLHVEAALMATRADVREEIDRLKAHIAQARELLASHAAVGRRLDFLAQEFNRESNTLCSKSNDTALTRIGLALKAVVDQFKEQVQNVE</sequence>
<evidence type="ECO:0000256" key="3">
    <source>
        <dbReference type="ARBA" id="ARBA00022759"/>
    </source>
</evidence>
<feature type="domain" description="Endoribonuclease YicC-like N-terminal" evidence="6">
    <location>
        <begin position="3"/>
        <end position="158"/>
    </location>
</feature>
<dbReference type="PANTHER" id="PTHR30636">
    <property type="entry name" value="UPF0701 PROTEIN YICC"/>
    <property type="match status" value="1"/>
</dbReference>
<reference evidence="8 9" key="1">
    <citation type="submission" date="2017-12" db="EMBL/GenBank/DDBJ databases">
        <title>Anaerobic carbon monoxide metabolism by Pleomorphomonas carboxyditropha sp. nov., a new mesophilic hydrogenogenic carboxidotroph.</title>
        <authorList>
            <person name="Esquivel-Elizondo S."/>
            <person name="Krajmalnik-Brown R."/>
        </authorList>
    </citation>
    <scope>NUCLEOTIDE SEQUENCE [LARGE SCALE GENOMIC DNA]</scope>
    <source>
        <strain evidence="8 9">R5-392</strain>
    </source>
</reference>
<dbReference type="EMBL" id="PJNW01000001">
    <property type="protein sequence ID" value="PKR91208.1"/>
    <property type="molecule type" value="Genomic_DNA"/>
</dbReference>
<organism evidence="8 9">
    <name type="scientific">Pleomorphomonas diazotrophica</name>
    <dbReference type="NCBI Taxonomy" id="1166257"/>
    <lineage>
        <taxon>Bacteria</taxon>
        <taxon>Pseudomonadati</taxon>
        <taxon>Pseudomonadota</taxon>
        <taxon>Alphaproteobacteria</taxon>
        <taxon>Hyphomicrobiales</taxon>
        <taxon>Pleomorphomonadaceae</taxon>
        <taxon>Pleomorphomonas</taxon>
    </lineage>
</organism>
<dbReference type="OrthoDB" id="9771229at2"/>
<dbReference type="RefSeq" id="WP_101286971.1">
    <property type="nucleotide sequence ID" value="NZ_FOUQ01000007.1"/>
</dbReference>
<proteinExistence type="inferred from homology"/>
<dbReference type="Pfam" id="PF08340">
    <property type="entry name" value="YicC-like_C"/>
    <property type="match status" value="1"/>
</dbReference>
<name>A0A1I4U818_9HYPH</name>
<dbReference type="AlphaFoldDB" id="A0A1I4U818"/>
<evidence type="ECO:0000256" key="2">
    <source>
        <dbReference type="ARBA" id="ARBA00022722"/>
    </source>
</evidence>
<comment type="caution">
    <text evidence="8">The sequence shown here is derived from an EMBL/GenBank/DDBJ whole genome shotgun (WGS) entry which is preliminary data.</text>
</comment>
<dbReference type="InterPro" id="IPR013527">
    <property type="entry name" value="YicC-like_N"/>
</dbReference>
<keyword evidence="2" id="KW-0540">Nuclease</keyword>
<dbReference type="InterPro" id="IPR013551">
    <property type="entry name" value="YicC-like_C"/>
</dbReference>
<evidence type="ECO:0000313" key="9">
    <source>
        <dbReference type="Proteomes" id="UP000233491"/>
    </source>
</evidence>
<dbReference type="InterPro" id="IPR005229">
    <property type="entry name" value="YicC/YloC-like"/>
</dbReference>
<evidence type="ECO:0000259" key="6">
    <source>
        <dbReference type="Pfam" id="PF03755"/>
    </source>
</evidence>
<keyword evidence="9" id="KW-1185">Reference proteome</keyword>
<accession>A0A1I4U818</accession>
<evidence type="ECO:0000256" key="1">
    <source>
        <dbReference type="ARBA" id="ARBA00001968"/>
    </source>
</evidence>
<keyword evidence="4" id="KW-0378">Hydrolase</keyword>
<evidence type="ECO:0000259" key="7">
    <source>
        <dbReference type="Pfam" id="PF08340"/>
    </source>
</evidence>
<comment type="cofactor">
    <cofactor evidence="1">
        <name>a divalent metal cation</name>
        <dbReference type="ChEBI" id="CHEBI:60240"/>
    </cofactor>
</comment>
<dbReference type="Proteomes" id="UP000233491">
    <property type="component" value="Unassembled WGS sequence"/>
</dbReference>
<gene>
    <name evidence="8" type="ORF">CXZ10_00370</name>
</gene>
<comment type="similarity">
    <text evidence="5">Belongs to the YicC/YloC family.</text>
</comment>
<evidence type="ECO:0000313" key="8">
    <source>
        <dbReference type="EMBL" id="PKR91208.1"/>
    </source>
</evidence>
<evidence type="ECO:0000256" key="4">
    <source>
        <dbReference type="ARBA" id="ARBA00022801"/>
    </source>
</evidence>
<dbReference type="NCBIfam" id="TIGR00255">
    <property type="entry name" value="YicC/YloC family endoribonuclease"/>
    <property type="match status" value="1"/>
</dbReference>
<dbReference type="GO" id="GO:0004521">
    <property type="term" value="F:RNA endonuclease activity"/>
    <property type="evidence" value="ECO:0007669"/>
    <property type="project" value="InterPro"/>
</dbReference>
<evidence type="ECO:0000256" key="5">
    <source>
        <dbReference type="ARBA" id="ARBA00035648"/>
    </source>
</evidence>
<dbReference type="Pfam" id="PF03755">
    <property type="entry name" value="YicC-like_N"/>
    <property type="match status" value="1"/>
</dbReference>
<dbReference type="GO" id="GO:0016787">
    <property type="term" value="F:hydrolase activity"/>
    <property type="evidence" value="ECO:0007669"/>
    <property type="project" value="UniProtKB-KW"/>
</dbReference>
<feature type="domain" description="Endoribonuclease YicC-like C-terminal" evidence="7">
    <location>
        <begin position="180"/>
        <end position="294"/>
    </location>
</feature>
<protein>
    <submittedName>
        <fullName evidence="8">YicC family protein</fullName>
    </submittedName>
</protein>
<keyword evidence="3" id="KW-0255">Endonuclease</keyword>
<dbReference type="PANTHER" id="PTHR30636:SF3">
    <property type="entry name" value="UPF0701 PROTEIN YICC"/>
    <property type="match status" value="1"/>
</dbReference>